<dbReference type="EMBL" id="BAABAS010000004">
    <property type="protein sequence ID" value="GAA4226015.1"/>
    <property type="molecule type" value="Genomic_DNA"/>
</dbReference>
<evidence type="ECO:0000313" key="3">
    <source>
        <dbReference type="Proteomes" id="UP001501710"/>
    </source>
</evidence>
<keyword evidence="3" id="KW-1185">Reference proteome</keyword>
<sequence length="104" mass="12048">MKPTRVPVTISHVPNKPRPGRRHRSLVFWNGQWWVALRIAKRMGTSRNAVTEQMWQWYLRLPGAELPERPPPEVIAEAYTEWCVETGGPGDTEEPMPEDGERDE</sequence>
<protein>
    <submittedName>
        <fullName evidence="2">Uncharacterized protein</fullName>
    </submittedName>
</protein>
<evidence type="ECO:0000256" key="1">
    <source>
        <dbReference type="SAM" id="MobiDB-lite"/>
    </source>
</evidence>
<gene>
    <name evidence="2" type="ORF">GCM10022254_09530</name>
</gene>
<feature type="region of interest" description="Disordered" evidence="1">
    <location>
        <begin position="84"/>
        <end position="104"/>
    </location>
</feature>
<feature type="region of interest" description="Disordered" evidence="1">
    <location>
        <begin position="1"/>
        <end position="21"/>
    </location>
</feature>
<feature type="compositionally biased region" description="Acidic residues" evidence="1">
    <location>
        <begin position="91"/>
        <end position="104"/>
    </location>
</feature>
<organism evidence="2 3">
    <name type="scientific">Actinomadura meridiana</name>
    <dbReference type="NCBI Taxonomy" id="559626"/>
    <lineage>
        <taxon>Bacteria</taxon>
        <taxon>Bacillati</taxon>
        <taxon>Actinomycetota</taxon>
        <taxon>Actinomycetes</taxon>
        <taxon>Streptosporangiales</taxon>
        <taxon>Thermomonosporaceae</taxon>
        <taxon>Actinomadura</taxon>
    </lineage>
</organism>
<dbReference type="Proteomes" id="UP001501710">
    <property type="component" value="Unassembled WGS sequence"/>
</dbReference>
<comment type="caution">
    <text evidence="2">The sequence shown here is derived from an EMBL/GenBank/DDBJ whole genome shotgun (WGS) entry which is preliminary data.</text>
</comment>
<evidence type="ECO:0000313" key="2">
    <source>
        <dbReference type="EMBL" id="GAA4226015.1"/>
    </source>
</evidence>
<proteinExistence type="predicted"/>
<reference evidence="3" key="1">
    <citation type="journal article" date="2019" name="Int. J. Syst. Evol. Microbiol.">
        <title>The Global Catalogue of Microorganisms (GCM) 10K type strain sequencing project: providing services to taxonomists for standard genome sequencing and annotation.</title>
        <authorList>
            <consortium name="The Broad Institute Genomics Platform"/>
            <consortium name="The Broad Institute Genome Sequencing Center for Infectious Disease"/>
            <person name="Wu L."/>
            <person name="Ma J."/>
        </authorList>
    </citation>
    <scope>NUCLEOTIDE SEQUENCE [LARGE SCALE GENOMIC DNA]</scope>
    <source>
        <strain evidence="3">JCM 17440</strain>
    </source>
</reference>
<accession>A0ABP8BTP4</accession>
<name>A0ABP8BTP4_9ACTN</name>